<feature type="domain" description="RNase H type-1" evidence="1">
    <location>
        <begin position="8"/>
        <end position="74"/>
    </location>
</feature>
<evidence type="ECO:0000259" key="1">
    <source>
        <dbReference type="Pfam" id="PF13456"/>
    </source>
</evidence>
<dbReference type="GO" id="GO:0004523">
    <property type="term" value="F:RNA-DNA hybrid ribonuclease activity"/>
    <property type="evidence" value="ECO:0007669"/>
    <property type="project" value="InterPro"/>
</dbReference>
<comment type="caution">
    <text evidence="2">The sequence shown here is derived from an EMBL/GenBank/DDBJ whole genome shotgun (WGS) entry which is preliminary data.</text>
</comment>
<evidence type="ECO:0000313" key="2">
    <source>
        <dbReference type="EMBL" id="TQE00480.1"/>
    </source>
</evidence>
<dbReference type="SUPFAM" id="SSF53098">
    <property type="entry name" value="Ribonuclease H-like"/>
    <property type="match status" value="1"/>
</dbReference>
<name>A0A540MQ19_MALBA</name>
<dbReference type="InterPro" id="IPR012337">
    <property type="entry name" value="RNaseH-like_sf"/>
</dbReference>
<reference evidence="2 3" key="1">
    <citation type="journal article" date="2019" name="G3 (Bethesda)">
        <title>Sequencing of a Wild Apple (Malus baccata) Genome Unravels the Differences Between Cultivated and Wild Apple Species Regarding Disease Resistance and Cold Tolerance.</title>
        <authorList>
            <person name="Chen X."/>
        </authorList>
    </citation>
    <scope>NUCLEOTIDE SEQUENCE [LARGE SCALE GENOMIC DNA]</scope>
    <source>
        <strain evidence="3">cv. Shandingzi</strain>
        <tissue evidence="2">Leaves</tissue>
    </source>
</reference>
<dbReference type="GO" id="GO:0003676">
    <property type="term" value="F:nucleic acid binding"/>
    <property type="evidence" value="ECO:0007669"/>
    <property type="project" value="InterPro"/>
</dbReference>
<organism evidence="2 3">
    <name type="scientific">Malus baccata</name>
    <name type="common">Siberian crab apple</name>
    <name type="synonym">Pyrus baccata</name>
    <dbReference type="NCBI Taxonomy" id="106549"/>
    <lineage>
        <taxon>Eukaryota</taxon>
        <taxon>Viridiplantae</taxon>
        <taxon>Streptophyta</taxon>
        <taxon>Embryophyta</taxon>
        <taxon>Tracheophyta</taxon>
        <taxon>Spermatophyta</taxon>
        <taxon>Magnoliopsida</taxon>
        <taxon>eudicotyledons</taxon>
        <taxon>Gunneridae</taxon>
        <taxon>Pentapetalae</taxon>
        <taxon>rosids</taxon>
        <taxon>fabids</taxon>
        <taxon>Rosales</taxon>
        <taxon>Rosaceae</taxon>
        <taxon>Amygdaloideae</taxon>
        <taxon>Maleae</taxon>
        <taxon>Malus</taxon>
    </lineage>
</organism>
<sequence>MQNGKLRSAGIVIRNDKGEFRAACSIPLQTHLSVRTTEAMAAVMGLQSARDLGFSSVILKMDSKAVVQMINEDKDW</sequence>
<dbReference type="Pfam" id="PF13456">
    <property type="entry name" value="RVT_3"/>
    <property type="match status" value="1"/>
</dbReference>
<dbReference type="PANTHER" id="PTHR47723">
    <property type="entry name" value="OS05G0353850 PROTEIN"/>
    <property type="match status" value="1"/>
</dbReference>
<gene>
    <name evidence="2" type="ORF">C1H46_013906</name>
</gene>
<dbReference type="PANTHER" id="PTHR47723:SF19">
    <property type="entry name" value="POLYNUCLEOTIDYL TRANSFERASE, RIBONUCLEASE H-LIKE SUPERFAMILY PROTEIN"/>
    <property type="match status" value="1"/>
</dbReference>
<dbReference type="InterPro" id="IPR036397">
    <property type="entry name" value="RNaseH_sf"/>
</dbReference>
<dbReference type="CDD" id="cd06222">
    <property type="entry name" value="RNase_H_like"/>
    <property type="match status" value="1"/>
</dbReference>
<protein>
    <recommendedName>
        <fullName evidence="1">RNase H type-1 domain-containing protein</fullName>
    </recommendedName>
</protein>
<dbReference type="InterPro" id="IPR002156">
    <property type="entry name" value="RNaseH_domain"/>
</dbReference>
<proteinExistence type="predicted"/>
<dbReference type="InterPro" id="IPR053151">
    <property type="entry name" value="RNase_H-like"/>
</dbReference>
<evidence type="ECO:0000313" key="3">
    <source>
        <dbReference type="Proteomes" id="UP000315295"/>
    </source>
</evidence>
<dbReference type="Gene3D" id="3.30.420.10">
    <property type="entry name" value="Ribonuclease H-like superfamily/Ribonuclease H"/>
    <property type="match status" value="1"/>
</dbReference>
<dbReference type="Proteomes" id="UP000315295">
    <property type="component" value="Unassembled WGS sequence"/>
</dbReference>
<dbReference type="EMBL" id="VIEB01000212">
    <property type="protein sequence ID" value="TQE00480.1"/>
    <property type="molecule type" value="Genomic_DNA"/>
</dbReference>
<dbReference type="AlphaFoldDB" id="A0A540MQ19"/>
<dbReference type="InterPro" id="IPR044730">
    <property type="entry name" value="RNase_H-like_dom_plant"/>
</dbReference>
<accession>A0A540MQ19</accession>
<keyword evidence="3" id="KW-1185">Reference proteome</keyword>